<feature type="transmembrane region" description="Helical" evidence="1">
    <location>
        <begin position="7"/>
        <end position="27"/>
    </location>
</feature>
<evidence type="ECO:0000256" key="1">
    <source>
        <dbReference type="SAM" id="Phobius"/>
    </source>
</evidence>
<keyword evidence="1" id="KW-1133">Transmembrane helix</keyword>
<evidence type="ECO:0000313" key="3">
    <source>
        <dbReference type="Proteomes" id="UP000195437"/>
    </source>
</evidence>
<dbReference type="EMBL" id="CP021434">
    <property type="protein sequence ID" value="ARU63416.1"/>
    <property type="molecule type" value="Genomic_DNA"/>
</dbReference>
<keyword evidence="1" id="KW-0812">Transmembrane</keyword>
<name>A0A1Y0IUE3_9BACL</name>
<dbReference type="RefSeq" id="WP_087458760.1">
    <property type="nucleotide sequence ID" value="NZ_CP021434.1"/>
</dbReference>
<reference evidence="3" key="1">
    <citation type="submission" date="2017-05" db="EMBL/GenBank/DDBJ databases">
        <authorList>
            <person name="Sung H."/>
        </authorList>
    </citation>
    <scope>NUCLEOTIDE SEQUENCE [LARGE SCALE GENOMIC DNA]</scope>
    <source>
        <strain evidence="3">AR23208</strain>
    </source>
</reference>
<accession>A0A1Y0IUE3</accession>
<sequence length="64" mass="7208">MNEKAVPTWLLAVPVVGLGELTYWLYGRFGVNLGVQVSFGAAVLAAFVFLIIYCMRWKNNRKKS</sequence>
<protein>
    <submittedName>
        <fullName evidence="2">Uncharacterized protein</fullName>
    </submittedName>
</protein>
<dbReference type="Proteomes" id="UP000195437">
    <property type="component" value="Chromosome"/>
</dbReference>
<dbReference type="AlphaFoldDB" id="A0A1Y0IUE3"/>
<dbReference type="KEGG" id="tum:CBW65_22290"/>
<evidence type="ECO:0000313" key="2">
    <source>
        <dbReference type="EMBL" id="ARU63416.1"/>
    </source>
</evidence>
<gene>
    <name evidence="2" type="ORF">CBW65_22290</name>
</gene>
<keyword evidence="1" id="KW-0472">Membrane</keyword>
<dbReference type="OrthoDB" id="2382289at2"/>
<keyword evidence="3" id="KW-1185">Reference proteome</keyword>
<feature type="transmembrane region" description="Helical" evidence="1">
    <location>
        <begin position="33"/>
        <end position="55"/>
    </location>
</feature>
<organism evidence="2 3">
    <name type="scientific">Tumebacillus avium</name>
    <dbReference type="NCBI Taxonomy" id="1903704"/>
    <lineage>
        <taxon>Bacteria</taxon>
        <taxon>Bacillati</taxon>
        <taxon>Bacillota</taxon>
        <taxon>Bacilli</taxon>
        <taxon>Bacillales</taxon>
        <taxon>Alicyclobacillaceae</taxon>
        <taxon>Tumebacillus</taxon>
    </lineage>
</organism>
<proteinExistence type="predicted"/>